<organism evidence="3 4">
    <name type="scientific">Kribbella solani</name>
    <dbReference type="NCBI Taxonomy" id="236067"/>
    <lineage>
        <taxon>Bacteria</taxon>
        <taxon>Bacillati</taxon>
        <taxon>Actinomycetota</taxon>
        <taxon>Actinomycetes</taxon>
        <taxon>Propionibacteriales</taxon>
        <taxon>Kribbellaceae</taxon>
        <taxon>Kribbella</taxon>
    </lineage>
</organism>
<dbReference type="Pfam" id="PF13561">
    <property type="entry name" value="adh_short_C2"/>
    <property type="match status" value="1"/>
</dbReference>
<reference evidence="3 4" key="1">
    <citation type="submission" date="2020-08" db="EMBL/GenBank/DDBJ databases">
        <title>Sequencing the genomes of 1000 actinobacteria strains.</title>
        <authorList>
            <person name="Klenk H.-P."/>
        </authorList>
    </citation>
    <scope>NUCLEOTIDE SEQUENCE [LARGE SCALE GENOMIC DNA]</scope>
    <source>
        <strain evidence="3 4">DSM 17294</strain>
    </source>
</reference>
<dbReference type="PRINTS" id="PR00080">
    <property type="entry name" value="SDRFAMILY"/>
</dbReference>
<dbReference type="SUPFAM" id="SSF51735">
    <property type="entry name" value="NAD(P)-binding Rossmann-fold domains"/>
    <property type="match status" value="1"/>
</dbReference>
<dbReference type="GO" id="GO:0016491">
    <property type="term" value="F:oxidoreductase activity"/>
    <property type="evidence" value="ECO:0007669"/>
    <property type="project" value="UniProtKB-KW"/>
</dbReference>
<gene>
    <name evidence="3" type="ORF">HDA44_000730</name>
</gene>
<dbReference type="InterPro" id="IPR020904">
    <property type="entry name" value="Sc_DH/Rdtase_CS"/>
</dbReference>
<keyword evidence="2" id="KW-0560">Oxidoreductase</keyword>
<dbReference type="PANTHER" id="PTHR24321">
    <property type="entry name" value="DEHYDROGENASES, SHORT CHAIN"/>
    <property type="match status" value="1"/>
</dbReference>
<protein>
    <submittedName>
        <fullName evidence="3">NAD(P)-dependent dehydrogenase (Short-subunit alcohol dehydrogenase family)</fullName>
    </submittedName>
</protein>
<dbReference type="Proteomes" id="UP000558997">
    <property type="component" value="Unassembled WGS sequence"/>
</dbReference>
<evidence type="ECO:0000313" key="3">
    <source>
        <dbReference type="EMBL" id="MBB5977389.1"/>
    </source>
</evidence>
<accession>A0A841DIL9</accession>
<dbReference type="PRINTS" id="PR00081">
    <property type="entry name" value="GDHRDH"/>
</dbReference>
<dbReference type="Gene3D" id="3.40.50.720">
    <property type="entry name" value="NAD(P)-binding Rossmann-like Domain"/>
    <property type="match status" value="1"/>
</dbReference>
<sequence length="247" mass="25897">MLEINLSDVHALVTGGGNGIGAACVRLLRSAGARVTALDLTATESDFDVRGDVTKSAVRAEALRTLDPDRRWLLVNNAALQLEKRLPETSAGERRRLWEVNVEAVVAMTSEFAVIAPPESSIVNLCSVLGVTGDPALAGYTITKGAIANFTKTAALEYAGRLRVNAVLPGAIRTPLTTRAWAAAPDPAEAERRMTALYPAGRIGEPEDVAGLVAFLASPLASFITGALLAVDGGLLAANAEWGLERL</sequence>
<dbReference type="InterPro" id="IPR002347">
    <property type="entry name" value="SDR_fam"/>
</dbReference>
<comment type="similarity">
    <text evidence="1">Belongs to the short-chain dehydrogenases/reductases (SDR) family.</text>
</comment>
<dbReference type="RefSeq" id="WP_184831319.1">
    <property type="nucleotide sequence ID" value="NZ_BAAAVN010000014.1"/>
</dbReference>
<evidence type="ECO:0000256" key="2">
    <source>
        <dbReference type="ARBA" id="ARBA00023002"/>
    </source>
</evidence>
<name>A0A841DIL9_9ACTN</name>
<dbReference type="AlphaFoldDB" id="A0A841DIL9"/>
<comment type="caution">
    <text evidence="3">The sequence shown here is derived from an EMBL/GenBank/DDBJ whole genome shotgun (WGS) entry which is preliminary data.</text>
</comment>
<dbReference type="EMBL" id="JACHNF010000001">
    <property type="protein sequence ID" value="MBB5977389.1"/>
    <property type="molecule type" value="Genomic_DNA"/>
</dbReference>
<evidence type="ECO:0000313" key="4">
    <source>
        <dbReference type="Proteomes" id="UP000558997"/>
    </source>
</evidence>
<proteinExistence type="inferred from homology"/>
<dbReference type="PROSITE" id="PS00061">
    <property type="entry name" value="ADH_SHORT"/>
    <property type="match status" value="1"/>
</dbReference>
<dbReference type="CDD" id="cd05233">
    <property type="entry name" value="SDR_c"/>
    <property type="match status" value="1"/>
</dbReference>
<dbReference type="PANTHER" id="PTHR24321:SF8">
    <property type="entry name" value="ESTRADIOL 17-BETA-DEHYDROGENASE 8-RELATED"/>
    <property type="match status" value="1"/>
</dbReference>
<keyword evidence="4" id="KW-1185">Reference proteome</keyword>
<evidence type="ECO:0000256" key="1">
    <source>
        <dbReference type="ARBA" id="ARBA00006484"/>
    </source>
</evidence>
<dbReference type="InterPro" id="IPR036291">
    <property type="entry name" value="NAD(P)-bd_dom_sf"/>
</dbReference>